<protein>
    <recommendedName>
        <fullName evidence="1">ESAT-6-like protein</fullName>
    </recommendedName>
</protein>
<gene>
    <name evidence="2" type="ORF">SAMN05216267_1018108</name>
</gene>
<dbReference type="Proteomes" id="UP000181951">
    <property type="component" value="Unassembled WGS sequence"/>
</dbReference>
<dbReference type="AlphaFoldDB" id="A0A1H8MB05"/>
<evidence type="ECO:0000256" key="1">
    <source>
        <dbReference type="RuleBase" id="RU362001"/>
    </source>
</evidence>
<dbReference type="Gene3D" id="1.10.287.1060">
    <property type="entry name" value="ESAT-6-like"/>
    <property type="match status" value="1"/>
</dbReference>
<dbReference type="RefSeq" id="WP_069467418.1">
    <property type="nucleotide sequence ID" value="NZ_FODD01000018.1"/>
</dbReference>
<name>A0A1H8MB05_9ACTN</name>
<evidence type="ECO:0000313" key="3">
    <source>
        <dbReference type="Proteomes" id="UP000181951"/>
    </source>
</evidence>
<dbReference type="Pfam" id="PF06013">
    <property type="entry name" value="WXG100"/>
    <property type="match status" value="1"/>
</dbReference>
<accession>A0A1H8MB05</accession>
<dbReference type="InterPro" id="IPR036689">
    <property type="entry name" value="ESAT-6-like_sf"/>
</dbReference>
<proteinExistence type="inferred from homology"/>
<sequence>MANVNVTYQDMRDAAGKLRTGQHEITEKLHTLQKFVQDLVNGGYVTDRSSKQFESSYTEFNTGATKTIEGLDGMAKYLETAADTFQQADEHLAKGLGGH</sequence>
<dbReference type="NCBIfam" id="TIGR03930">
    <property type="entry name" value="WXG100_ESAT6"/>
    <property type="match status" value="1"/>
</dbReference>
<comment type="similarity">
    <text evidence="1">Belongs to the WXG100 family.</text>
</comment>
<dbReference type="OrthoDB" id="3268062at2"/>
<dbReference type="EMBL" id="FODD01000018">
    <property type="protein sequence ID" value="SEO14408.1"/>
    <property type="molecule type" value="Genomic_DNA"/>
</dbReference>
<keyword evidence="3" id="KW-1185">Reference proteome</keyword>
<reference evidence="2 3" key="1">
    <citation type="submission" date="2016-10" db="EMBL/GenBank/DDBJ databases">
        <authorList>
            <person name="de Groot N.N."/>
        </authorList>
    </citation>
    <scope>NUCLEOTIDE SEQUENCE [LARGE SCALE GENOMIC DNA]</scope>
    <source>
        <strain evidence="2 3">CGMCC 4.2026</strain>
    </source>
</reference>
<evidence type="ECO:0000313" key="2">
    <source>
        <dbReference type="EMBL" id="SEO14408.1"/>
    </source>
</evidence>
<dbReference type="InterPro" id="IPR010310">
    <property type="entry name" value="T7SS_ESAT-6-like"/>
</dbReference>
<dbReference type="STRING" id="310780.SAMN05216267_1018108"/>
<dbReference type="SUPFAM" id="SSF140453">
    <property type="entry name" value="EsxAB dimer-like"/>
    <property type="match status" value="1"/>
</dbReference>
<organism evidence="2 3">
    <name type="scientific">Actinacidiphila rubida</name>
    <dbReference type="NCBI Taxonomy" id="310780"/>
    <lineage>
        <taxon>Bacteria</taxon>
        <taxon>Bacillati</taxon>
        <taxon>Actinomycetota</taxon>
        <taxon>Actinomycetes</taxon>
        <taxon>Kitasatosporales</taxon>
        <taxon>Streptomycetaceae</taxon>
        <taxon>Actinacidiphila</taxon>
    </lineage>
</organism>